<gene>
    <name evidence="2" type="ORF">SAMN04489759_1105</name>
</gene>
<dbReference type="GO" id="GO:0016747">
    <property type="term" value="F:acyltransferase activity, transferring groups other than amino-acyl groups"/>
    <property type="evidence" value="ECO:0007669"/>
    <property type="project" value="InterPro"/>
</dbReference>
<sequence length="238" mass="25780">MSEAHAFYESGDRTWPAARRIDLGPWTLREGQGGGKRVSAATANGTVTDADIPQAEAAMREMGQRPLFMLREGETALDNLLAARGYNVLDPTTVLSMPLHNLTDVPMPPVTAFCIWEPLAIMTEIWAAGGIGPARLAVMDRAATKTGILARWNEKPAGVAFAAVYEGICMVHAVEVLPHQQRQGVATWIMRAAAHWGAAQGADRLSVLCVEANSRAQALYAKLGFAPVGRYHYRQCPE</sequence>
<dbReference type="OrthoDB" id="7301318at2"/>
<evidence type="ECO:0000313" key="3">
    <source>
        <dbReference type="Proteomes" id="UP000199399"/>
    </source>
</evidence>
<keyword evidence="3" id="KW-1185">Reference proteome</keyword>
<dbReference type="Pfam" id="PF00583">
    <property type="entry name" value="Acetyltransf_1"/>
    <property type="match status" value="1"/>
</dbReference>
<dbReference type="Gene3D" id="3.40.630.30">
    <property type="match status" value="1"/>
</dbReference>
<dbReference type="Proteomes" id="UP000199399">
    <property type="component" value="Unassembled WGS sequence"/>
</dbReference>
<dbReference type="RefSeq" id="WP_093743567.1">
    <property type="nucleotide sequence ID" value="NZ_FNBP01000010.1"/>
</dbReference>
<dbReference type="SUPFAM" id="SSF55729">
    <property type="entry name" value="Acyl-CoA N-acyltransferases (Nat)"/>
    <property type="match status" value="1"/>
</dbReference>
<feature type="domain" description="N-acetyltransferase" evidence="1">
    <location>
        <begin position="105"/>
        <end position="238"/>
    </location>
</feature>
<evidence type="ECO:0000259" key="1">
    <source>
        <dbReference type="PROSITE" id="PS51186"/>
    </source>
</evidence>
<dbReference type="CDD" id="cd04301">
    <property type="entry name" value="NAT_SF"/>
    <property type="match status" value="1"/>
</dbReference>
<dbReference type="InterPro" id="IPR016181">
    <property type="entry name" value="Acyl_CoA_acyltransferase"/>
</dbReference>
<dbReference type="PROSITE" id="PS51186">
    <property type="entry name" value="GNAT"/>
    <property type="match status" value="1"/>
</dbReference>
<evidence type="ECO:0000313" key="2">
    <source>
        <dbReference type="EMBL" id="SDG64999.1"/>
    </source>
</evidence>
<proteinExistence type="predicted"/>
<keyword evidence="2" id="KW-0808">Transferase</keyword>
<accession>A0A1G7W011</accession>
<protein>
    <submittedName>
        <fullName evidence="2">Acetyltransferase (GNAT) family protein</fullName>
    </submittedName>
</protein>
<dbReference type="InterPro" id="IPR000182">
    <property type="entry name" value="GNAT_dom"/>
</dbReference>
<dbReference type="AlphaFoldDB" id="A0A1G7W011"/>
<reference evidence="3" key="1">
    <citation type="submission" date="2016-10" db="EMBL/GenBank/DDBJ databases">
        <authorList>
            <person name="Varghese N."/>
            <person name="Submissions S."/>
        </authorList>
    </citation>
    <scope>NUCLEOTIDE SEQUENCE [LARGE SCALE GENOMIC DNA]</scope>
    <source>
        <strain evidence="3">DSM 16477</strain>
    </source>
</reference>
<dbReference type="STRING" id="218672.SAMN04489759_1105"/>
<organism evidence="2 3">
    <name type="scientific">Sulfitobacter delicatus</name>
    <dbReference type="NCBI Taxonomy" id="218672"/>
    <lineage>
        <taxon>Bacteria</taxon>
        <taxon>Pseudomonadati</taxon>
        <taxon>Pseudomonadota</taxon>
        <taxon>Alphaproteobacteria</taxon>
        <taxon>Rhodobacterales</taxon>
        <taxon>Roseobacteraceae</taxon>
        <taxon>Sulfitobacter</taxon>
    </lineage>
</organism>
<name>A0A1G7W011_9RHOB</name>
<dbReference type="EMBL" id="FNBP01000010">
    <property type="protein sequence ID" value="SDG64999.1"/>
    <property type="molecule type" value="Genomic_DNA"/>
</dbReference>